<feature type="domain" description="Rho-GAP" evidence="4">
    <location>
        <begin position="470"/>
        <end position="668"/>
    </location>
</feature>
<evidence type="ECO:0000256" key="2">
    <source>
        <dbReference type="SAM" id="MobiDB-lite"/>
    </source>
</evidence>
<dbReference type="GO" id="GO:0000935">
    <property type="term" value="C:division septum"/>
    <property type="evidence" value="ECO:0007669"/>
    <property type="project" value="TreeGrafter"/>
</dbReference>
<dbReference type="InterPro" id="IPR031160">
    <property type="entry name" value="F_BAR_dom"/>
</dbReference>
<dbReference type="SUPFAM" id="SSF48350">
    <property type="entry name" value="GTPase activation domain, GAP"/>
    <property type="match status" value="1"/>
</dbReference>
<evidence type="ECO:0000313" key="6">
    <source>
        <dbReference type="EMBL" id="KAF2265674.1"/>
    </source>
</evidence>
<feature type="domain" description="DEP" evidence="3">
    <location>
        <begin position="216"/>
        <end position="293"/>
    </location>
</feature>
<reference evidence="7" key="1">
    <citation type="journal article" date="2020" name="Stud. Mycol.">
        <title>101 Dothideomycetes genomes: A test case for predicting lifestyles and emergence of pathogens.</title>
        <authorList>
            <person name="Haridas S."/>
            <person name="Albert R."/>
            <person name="Binder M."/>
            <person name="Bloem J."/>
            <person name="LaButti K."/>
            <person name="Salamov A."/>
            <person name="Andreopoulos B."/>
            <person name="Baker S."/>
            <person name="Barry K."/>
            <person name="Bills G."/>
            <person name="Bluhm B."/>
            <person name="Cannon C."/>
            <person name="Castanera R."/>
            <person name="Culley D."/>
            <person name="Daum C."/>
            <person name="Ezra D."/>
            <person name="Gonzalez J."/>
            <person name="Henrissat B."/>
            <person name="Kuo A."/>
            <person name="Liang C."/>
            <person name="Lipzen A."/>
            <person name="Lutzoni F."/>
            <person name="Magnuson J."/>
            <person name="Mondo S."/>
            <person name="Nolan M."/>
            <person name="Ohm R."/>
            <person name="Pangilinan J."/>
            <person name="Park H.-J."/>
            <person name="Ramirez L."/>
            <person name="Alfaro M."/>
            <person name="Sun H."/>
            <person name="Tritt A."/>
            <person name="Yoshinaga Y."/>
            <person name="Zwiers L.-H."/>
            <person name="Turgeon B."/>
            <person name="Goodwin S."/>
            <person name="Spatafora J."/>
            <person name="Crous P."/>
            <person name="Grigoriev I."/>
        </authorList>
    </citation>
    <scope>NUCLEOTIDE SEQUENCE [LARGE SCALE GENOMIC DNA]</scope>
    <source>
        <strain evidence="7">CBS 304.66</strain>
    </source>
</reference>
<feature type="compositionally biased region" description="Basic and acidic residues" evidence="2">
    <location>
        <begin position="818"/>
        <end position="836"/>
    </location>
</feature>
<dbReference type="CDD" id="cd04399">
    <property type="entry name" value="RhoGAP_fRGD2"/>
    <property type="match status" value="1"/>
</dbReference>
<dbReference type="OrthoDB" id="2155291at2759"/>
<dbReference type="PROSITE" id="PS50186">
    <property type="entry name" value="DEP"/>
    <property type="match status" value="1"/>
</dbReference>
<sequence>MMASGFAGSFWSSDYAGGLGVLFGKLQQGVQENQQILTIARMRADAEEIYGNSLGGIAPATERITGGFSRDEGASVRKAYEGVRTEMESAAQNHRKIASNIRELVVNPFSRWCEAHAARVQNSQDDLQSRIKLHDRQAEAVRKFRSQYYNKCRLVEDLEEEDKLAFQDPHGEGAQSPKMKVPTIKMSEPDEGEDEPIDLGDETYNPEQTKKILTHMLDNIKLGEAKVPILGVYQNTSTGADITEYIQKHIGASSVSYAERIGQDLITHGFLRLVGNVGNTFANSSRMNYQWKPKVFQITGIPEKKKPLDRVSSTMSQDSFTPDSPTNAVQEYLQGWNPLNNQYPNETPGERLRREAREADERYKASVKKLDSLRCNLEEAMIDHLRFMERCELDRLKAIKAVILDFSGAISNVIPSLQSTVDKMMLFQETVQPLGDLRYLLENYKTGAFVPKVTTYENYYNSVDEQTFGVDLEARARSDRKRVPIIVTTILTFLDNHYPDLEGDEARRGIWLVDVPLAQTHNLRTAINTGKTFNHEILEKYDIPIIASVLKLYLLELPDSLVSSHVYEIVKTIYSTTATDTSEEARIAVIQSTLGQLRLANIATLDAITTHFTRLIELTSADEAYVTALANTLAPCILRPRVESSLTMTERYSYRLIRDLFGHKEAIFGELKRASSLTHSASGAQRPRAISTDESNRRANYEERSRAIAAQRSPRATSPAPGPRGSHRRDRSVGGPETRFPVNTSSPTERRSTGTTRNSLEVPGSADNSPIVDGKGANGVDSPAEHPAPSSTRVPLPRKHAGSLARNAGNRDSAGSLRGEDAAPRGVQLEDKPMDD</sequence>
<dbReference type="SMART" id="SM00055">
    <property type="entry name" value="FCH"/>
    <property type="match status" value="1"/>
</dbReference>
<dbReference type="FunFam" id="1.10.555.10:FF:000044">
    <property type="entry name" value="Rho-gtpase-activating protein 8"/>
    <property type="match status" value="1"/>
</dbReference>
<dbReference type="Gene3D" id="1.10.555.10">
    <property type="entry name" value="Rho GTPase activation protein"/>
    <property type="match status" value="1"/>
</dbReference>
<dbReference type="FunFam" id="1.20.1270.60:FF:000073">
    <property type="entry name" value="RhoGAP and Fes/CIP4 domain protein"/>
    <property type="match status" value="1"/>
</dbReference>
<dbReference type="Gene3D" id="1.20.1270.60">
    <property type="entry name" value="Arfaptin homology (AH) domain/BAR domain"/>
    <property type="match status" value="2"/>
</dbReference>
<evidence type="ECO:0008006" key="8">
    <source>
        <dbReference type="Google" id="ProtNLM"/>
    </source>
</evidence>
<dbReference type="InterPro" id="IPR000198">
    <property type="entry name" value="RhoGAP_dom"/>
</dbReference>
<keyword evidence="7" id="KW-1185">Reference proteome</keyword>
<dbReference type="AlphaFoldDB" id="A0A9P4KAF7"/>
<evidence type="ECO:0000259" key="3">
    <source>
        <dbReference type="PROSITE" id="PS50186"/>
    </source>
</evidence>
<feature type="domain" description="F-BAR" evidence="5">
    <location>
        <begin position="4"/>
        <end position="436"/>
    </location>
</feature>
<dbReference type="SUPFAM" id="SSF46785">
    <property type="entry name" value="Winged helix' DNA-binding domain"/>
    <property type="match status" value="1"/>
</dbReference>
<dbReference type="Pfam" id="PF00611">
    <property type="entry name" value="FCH"/>
    <property type="match status" value="1"/>
</dbReference>
<dbReference type="InterPro" id="IPR000591">
    <property type="entry name" value="DEP_dom"/>
</dbReference>
<dbReference type="GO" id="GO:0007264">
    <property type="term" value="P:small GTPase-mediated signal transduction"/>
    <property type="evidence" value="ECO:0007669"/>
    <property type="project" value="TreeGrafter"/>
</dbReference>
<evidence type="ECO:0000313" key="7">
    <source>
        <dbReference type="Proteomes" id="UP000800093"/>
    </source>
</evidence>
<dbReference type="PANTHER" id="PTHR23065:SF17">
    <property type="entry name" value="RHO-GTPASE-ACTIVATING PROTEIN RGD2"/>
    <property type="match status" value="1"/>
</dbReference>
<dbReference type="GO" id="GO:0005737">
    <property type="term" value="C:cytoplasm"/>
    <property type="evidence" value="ECO:0007669"/>
    <property type="project" value="TreeGrafter"/>
</dbReference>
<gene>
    <name evidence="6" type="ORF">CC78DRAFT_493309</name>
</gene>
<comment type="caution">
    <text evidence="6">The sequence shown here is derived from an EMBL/GenBank/DDBJ whole genome shotgun (WGS) entry which is preliminary data.</text>
</comment>
<dbReference type="FunFam" id="1.20.1270.60:FF:000050">
    <property type="entry name" value="RhoGAP and Fes/CIP4 domain protein"/>
    <property type="match status" value="1"/>
</dbReference>
<dbReference type="PROSITE" id="PS50238">
    <property type="entry name" value="RHOGAP"/>
    <property type="match status" value="1"/>
</dbReference>
<evidence type="ECO:0000259" key="5">
    <source>
        <dbReference type="PROSITE" id="PS51741"/>
    </source>
</evidence>
<feature type="compositionally biased region" description="Basic and acidic residues" evidence="2">
    <location>
        <begin position="694"/>
        <end position="706"/>
    </location>
</feature>
<dbReference type="GO" id="GO:0005886">
    <property type="term" value="C:plasma membrane"/>
    <property type="evidence" value="ECO:0007669"/>
    <property type="project" value="TreeGrafter"/>
</dbReference>
<dbReference type="GO" id="GO:0005096">
    <property type="term" value="F:GTPase activator activity"/>
    <property type="evidence" value="ECO:0007669"/>
    <property type="project" value="TreeGrafter"/>
</dbReference>
<dbReference type="EMBL" id="ML986604">
    <property type="protein sequence ID" value="KAF2265674.1"/>
    <property type="molecule type" value="Genomic_DNA"/>
</dbReference>
<keyword evidence="1" id="KW-0175">Coiled coil</keyword>
<dbReference type="InterPro" id="IPR001060">
    <property type="entry name" value="FCH_dom"/>
</dbReference>
<dbReference type="PANTHER" id="PTHR23065">
    <property type="entry name" value="PROLINE-SERINE-THREONINE PHOSPHATASE INTERACTING PROTEIN 1"/>
    <property type="match status" value="1"/>
</dbReference>
<dbReference type="PROSITE" id="PS51741">
    <property type="entry name" value="F_BAR"/>
    <property type="match status" value="1"/>
</dbReference>
<dbReference type="Pfam" id="PF00610">
    <property type="entry name" value="DEP"/>
    <property type="match status" value="1"/>
</dbReference>
<dbReference type="InterPro" id="IPR027267">
    <property type="entry name" value="AH/BAR_dom_sf"/>
</dbReference>
<proteinExistence type="predicted"/>
<dbReference type="GO" id="GO:0007010">
    <property type="term" value="P:cytoskeleton organization"/>
    <property type="evidence" value="ECO:0007669"/>
    <property type="project" value="TreeGrafter"/>
</dbReference>
<evidence type="ECO:0000259" key="4">
    <source>
        <dbReference type="PROSITE" id="PS50238"/>
    </source>
</evidence>
<dbReference type="InterPro" id="IPR008936">
    <property type="entry name" value="Rho_GTPase_activation_prot"/>
</dbReference>
<feature type="compositionally biased region" description="Polar residues" evidence="2">
    <location>
        <begin position="741"/>
        <end position="759"/>
    </location>
</feature>
<dbReference type="InterPro" id="IPR036390">
    <property type="entry name" value="WH_DNA-bd_sf"/>
</dbReference>
<organism evidence="6 7">
    <name type="scientific">Lojkania enalia</name>
    <dbReference type="NCBI Taxonomy" id="147567"/>
    <lineage>
        <taxon>Eukaryota</taxon>
        <taxon>Fungi</taxon>
        <taxon>Dikarya</taxon>
        <taxon>Ascomycota</taxon>
        <taxon>Pezizomycotina</taxon>
        <taxon>Dothideomycetes</taxon>
        <taxon>Pleosporomycetidae</taxon>
        <taxon>Pleosporales</taxon>
        <taxon>Pleosporales incertae sedis</taxon>
        <taxon>Lojkania</taxon>
    </lineage>
</organism>
<dbReference type="SMART" id="SM00324">
    <property type="entry name" value="RhoGAP"/>
    <property type="match status" value="1"/>
</dbReference>
<dbReference type="Pfam" id="PF00620">
    <property type="entry name" value="RhoGAP"/>
    <property type="match status" value="1"/>
</dbReference>
<feature type="region of interest" description="Disordered" evidence="2">
    <location>
        <begin position="676"/>
        <end position="836"/>
    </location>
</feature>
<protein>
    <recommendedName>
        <fullName evidence="8">Rho-GTPase-activating protein 8</fullName>
    </recommendedName>
</protein>
<accession>A0A9P4KAF7</accession>
<evidence type="ECO:0000256" key="1">
    <source>
        <dbReference type="PROSITE-ProRule" id="PRU01077"/>
    </source>
</evidence>
<name>A0A9P4KAF7_9PLEO</name>
<dbReference type="SUPFAM" id="SSF103657">
    <property type="entry name" value="BAR/IMD domain-like"/>
    <property type="match status" value="1"/>
</dbReference>
<dbReference type="Proteomes" id="UP000800093">
    <property type="component" value="Unassembled WGS sequence"/>
</dbReference>